<keyword evidence="3" id="KW-1185">Reference proteome</keyword>
<gene>
    <name evidence="2" type="ORF">C1H46_012685</name>
</gene>
<protein>
    <submittedName>
        <fullName evidence="2">Uncharacterized protein</fullName>
    </submittedName>
</protein>
<sequence>MASPTFHPVVDDNDLEDAALWAVIDSAAASHSSSKSKPQPRRPLAIKYPNYPRCSPVSNPYPPPKLFKTAARLDSSIDSDSKSTASEGEVVEEPWAFHPPRKIARSSFSEVNDTSPLVVVRNVQRTTPTTPTTPFYASPETHLSPGIGNFASPVNYAQRGERDNSSVAVHSMSGRFPSVSLFKEYQNAAMAILEKTDYTMISGHPFIKKSGWRKISFYFNLSFEIKDKTIEFDENRNVLRAEFVVRAHMQGGRFSDGWGACDRREKRFNKPNHDIPSTAETRAKSKASQDEGCPLGLRLLNARVRLIRNPDLTGGSVSFITLITALPTSSVTSSFSSSSSDHDTEHLKLPNAQLCLLKWKHTEEAHLHLSFQLDLSSMTRASHWSLIGVRHLRPLQKIQGEGNVSFCSKLTNEFVNVSNNTPSLAEYGPDFTLSVPVSGPNGAFLDGAVAAAQPSPSESGDG</sequence>
<evidence type="ECO:0000313" key="2">
    <source>
        <dbReference type="EMBL" id="TQE01741.1"/>
    </source>
</evidence>
<dbReference type="EMBL" id="VIEB01000189">
    <property type="protein sequence ID" value="TQE01741.1"/>
    <property type="molecule type" value="Genomic_DNA"/>
</dbReference>
<dbReference type="STRING" id="106549.A0A540MSK9"/>
<proteinExistence type="predicted"/>
<dbReference type="AlphaFoldDB" id="A0A540MSK9"/>
<evidence type="ECO:0000256" key="1">
    <source>
        <dbReference type="SAM" id="MobiDB-lite"/>
    </source>
</evidence>
<dbReference type="PANTHER" id="PTHR37731">
    <property type="entry name" value="PEPTIDE TRANSPORTER FAMILY PROTEIN"/>
    <property type="match status" value="1"/>
</dbReference>
<dbReference type="PANTHER" id="PTHR37731:SF1">
    <property type="entry name" value="PEPTIDE TRANSPORTER FAMILY PROTEIN"/>
    <property type="match status" value="1"/>
</dbReference>
<comment type="caution">
    <text evidence="2">The sequence shown here is derived from an EMBL/GenBank/DDBJ whole genome shotgun (WGS) entry which is preliminary data.</text>
</comment>
<organism evidence="2 3">
    <name type="scientific">Malus baccata</name>
    <name type="common">Siberian crab apple</name>
    <name type="synonym">Pyrus baccata</name>
    <dbReference type="NCBI Taxonomy" id="106549"/>
    <lineage>
        <taxon>Eukaryota</taxon>
        <taxon>Viridiplantae</taxon>
        <taxon>Streptophyta</taxon>
        <taxon>Embryophyta</taxon>
        <taxon>Tracheophyta</taxon>
        <taxon>Spermatophyta</taxon>
        <taxon>Magnoliopsida</taxon>
        <taxon>eudicotyledons</taxon>
        <taxon>Gunneridae</taxon>
        <taxon>Pentapetalae</taxon>
        <taxon>rosids</taxon>
        <taxon>fabids</taxon>
        <taxon>Rosales</taxon>
        <taxon>Rosaceae</taxon>
        <taxon>Amygdaloideae</taxon>
        <taxon>Maleae</taxon>
        <taxon>Malus</taxon>
    </lineage>
</organism>
<name>A0A540MSK9_MALBA</name>
<evidence type="ECO:0000313" key="3">
    <source>
        <dbReference type="Proteomes" id="UP000315295"/>
    </source>
</evidence>
<dbReference type="Proteomes" id="UP000315295">
    <property type="component" value="Unassembled WGS sequence"/>
</dbReference>
<accession>A0A540MSK9</accession>
<feature type="compositionally biased region" description="Low complexity" evidence="1">
    <location>
        <begin position="28"/>
        <end position="37"/>
    </location>
</feature>
<feature type="region of interest" description="Disordered" evidence="1">
    <location>
        <begin position="28"/>
        <end position="49"/>
    </location>
</feature>
<reference evidence="2 3" key="1">
    <citation type="journal article" date="2019" name="G3 (Bethesda)">
        <title>Sequencing of a Wild Apple (Malus baccata) Genome Unravels the Differences Between Cultivated and Wild Apple Species Regarding Disease Resistance and Cold Tolerance.</title>
        <authorList>
            <person name="Chen X."/>
        </authorList>
    </citation>
    <scope>NUCLEOTIDE SEQUENCE [LARGE SCALE GENOMIC DNA]</scope>
    <source>
        <strain evidence="3">cv. Shandingzi</strain>
        <tissue evidence="2">Leaves</tissue>
    </source>
</reference>